<evidence type="ECO:0000256" key="24">
    <source>
        <dbReference type="ARBA" id="ARBA00072040"/>
    </source>
</evidence>
<dbReference type="PANTHER" id="PTHR27008:SF537">
    <property type="entry name" value="OS11G0173432 PROTEIN"/>
    <property type="match status" value="1"/>
</dbReference>
<dbReference type="SMART" id="SM00369">
    <property type="entry name" value="LRR_TYP"/>
    <property type="match status" value="5"/>
</dbReference>
<dbReference type="GO" id="GO:0004674">
    <property type="term" value="F:protein serine/threonine kinase activity"/>
    <property type="evidence" value="ECO:0007669"/>
    <property type="project" value="UniProtKB-KW"/>
</dbReference>
<keyword evidence="9" id="KW-0808">Transferase</keyword>
<dbReference type="Gene3D" id="1.10.510.10">
    <property type="entry name" value="Transferase(Phosphotransferase) domain 1"/>
    <property type="match status" value="1"/>
</dbReference>
<sequence>MSTRGRCGWWVPPTAPCRCHERATGYGVRPDELDLLICFETERKAQVAVIPHLFRNFKPIAYNTTMKATATGRFLLLLMACSVHTVTSSTTPEDQSDRLCLLEFKKAISFDPQRALASWNDTTHFCNWEGVMCRTRRHRVTNLNLSNRGLVGHISPSLGNLTFLKHLLLDTNQFSGQIPVSLGQLHRLQTLFLSNNTLHGVIPTFQNCSKLEGLFLNHNNLVGEIPDLPLGLEKLELRDNNLSGTISCVANVTTLVRFDCNDNNMEGSIPNAFVKLSELQLLLASGNNLAGSFPRAILNLSTLVGLFLAGNHLSGEVPPDLGYSLRNLQTLAIGGNFFHGQISSSLANASDLEEIDLSDNSFTGVVPRSIGKLRKLHLLNLELNKLEARNKQDWEFVYSLGNCSKLQILSLGGNQLQGHVPTSLGNLSVEMQALLLHYNQLSGGFPSGIVNLNNLMKLALVGNQFTGEVPEWLGTLNSLQMMALNSNSFTGFIPSSISNLSQLSYLYLGSNKFEGHLPASIGNLQNLQQCNVSNNLLHGSVPKEMFGIPTITEMDLSVNNLSGQLPYEVGNAKALIYLSLSSNKLSGNIPSTIGSCQNLQYIDLQQNSFRGSIPITLGNISSLQVLNLSHNNLTGSIPMSLSNLQYLEELDLSFNNISGEVPTKGIFSNVTAIRIDGNPGLCGGPLELHLLACHVMSVNSSKHKHSILIKVLIPLSSIVSLAMVITVMVVWRGKQKRNMLSLPSFGSKFPKVSYNDLARATHGFSASNLIGQGKYSSVYKGELFQDRTVVAVKVFRLETRGAQKSFIVECNALRSVRHRNLVPILTACSSIDSNRNDFKALVYKFMPQGDLHERLYSSRGDGNSSTRSHITMAQRLSIVVDVADALEYLHHSNQGTIVHCDLKPSNILLDDNMTAHVGDFGLARFKLNSAASSFADPVSTSAAIKGTIGYVAPESATGGPVSSAGDVYSFGIVLLEIFLRRRPTDDMFNSGLNIIKFVEMNFPDMISRIIDPELLEEQHDSSQETSLAMKEKSLECLLSVLSIGLLCTKASPNERICMQEVAARPESRRNIQMKADEATLARPYDFYTVLATVDALQLLFCNFSYFYLAYCLP</sequence>
<dbReference type="InterPro" id="IPR001245">
    <property type="entry name" value="Ser-Thr/Tyr_kinase_cat_dom"/>
</dbReference>
<evidence type="ECO:0000256" key="16">
    <source>
        <dbReference type="ARBA" id="ARBA00022989"/>
    </source>
</evidence>
<dbReference type="SUPFAM" id="SSF56112">
    <property type="entry name" value="Protein kinase-like (PK-like)"/>
    <property type="match status" value="1"/>
</dbReference>
<dbReference type="FunFam" id="3.30.200.20:FF:000432">
    <property type="entry name" value="LRR receptor-like serine/threonine-protein kinase EFR"/>
    <property type="match status" value="1"/>
</dbReference>
<comment type="function">
    <text evidence="23">The processed protein kinase Xa21 chain released by protein cleavage after X.oryzae pv. oryzae protein Ax21 detection translocates into the nucleus where it can bind and regulate WRKY62, a transcription factor. Confers resistance to the bacterial pathogen X.oryzae pv. oryzae (Xoo).</text>
</comment>
<evidence type="ECO:0000256" key="1">
    <source>
        <dbReference type="ARBA" id="ARBA00004251"/>
    </source>
</evidence>
<dbReference type="EMBL" id="CP144745">
    <property type="protein sequence ID" value="WVZ54104.1"/>
    <property type="molecule type" value="Genomic_DNA"/>
</dbReference>
<dbReference type="PROSITE" id="PS00108">
    <property type="entry name" value="PROTEIN_KINASE_ST"/>
    <property type="match status" value="1"/>
</dbReference>
<accession>A0AAQ3PKU3</accession>
<dbReference type="Pfam" id="PF12799">
    <property type="entry name" value="LRR_4"/>
    <property type="match status" value="2"/>
</dbReference>
<dbReference type="PROSITE" id="PS00107">
    <property type="entry name" value="PROTEIN_KINASE_ATP"/>
    <property type="match status" value="1"/>
</dbReference>
<dbReference type="GO" id="GO:0005886">
    <property type="term" value="C:plasma membrane"/>
    <property type="evidence" value="ECO:0007669"/>
    <property type="project" value="UniProtKB-SubCell"/>
</dbReference>
<evidence type="ECO:0000256" key="12">
    <source>
        <dbReference type="ARBA" id="ARBA00022737"/>
    </source>
</evidence>
<evidence type="ECO:0000259" key="26">
    <source>
        <dbReference type="PROSITE" id="PS50011"/>
    </source>
</evidence>
<evidence type="ECO:0000256" key="23">
    <source>
        <dbReference type="ARBA" id="ARBA00056628"/>
    </source>
</evidence>
<dbReference type="FunFam" id="3.80.10.10:FF:000288">
    <property type="entry name" value="LRR receptor-like serine/threonine-protein kinase EFR"/>
    <property type="match status" value="1"/>
</dbReference>
<evidence type="ECO:0000313" key="28">
    <source>
        <dbReference type="Proteomes" id="UP001341281"/>
    </source>
</evidence>
<keyword evidence="16" id="KW-1133">Transmembrane helix</keyword>
<dbReference type="InterPro" id="IPR011009">
    <property type="entry name" value="Kinase-like_dom_sf"/>
</dbReference>
<evidence type="ECO:0000256" key="5">
    <source>
        <dbReference type="ARBA" id="ARBA00022475"/>
    </source>
</evidence>
<dbReference type="InterPro" id="IPR051809">
    <property type="entry name" value="Plant_receptor-like_S/T_kinase"/>
</dbReference>
<proteinExistence type="inferred from homology"/>
<evidence type="ECO:0000256" key="7">
    <source>
        <dbReference type="ARBA" id="ARBA00022553"/>
    </source>
</evidence>
<dbReference type="InterPro" id="IPR025875">
    <property type="entry name" value="Leu-rich_rpt_4"/>
</dbReference>
<dbReference type="InterPro" id="IPR000719">
    <property type="entry name" value="Prot_kinase_dom"/>
</dbReference>
<evidence type="ECO:0000256" key="15">
    <source>
        <dbReference type="ARBA" id="ARBA00022840"/>
    </source>
</evidence>
<name>A0AAQ3PKU3_PASNO</name>
<dbReference type="Pfam" id="PF13855">
    <property type="entry name" value="LRR_8"/>
    <property type="match status" value="2"/>
</dbReference>
<evidence type="ECO:0000256" key="6">
    <source>
        <dbReference type="ARBA" id="ARBA00022527"/>
    </source>
</evidence>
<comment type="catalytic activity">
    <reaction evidence="21">
        <text>L-seryl-[protein] + ATP = O-phospho-L-seryl-[protein] + ADP + H(+)</text>
        <dbReference type="Rhea" id="RHEA:17989"/>
        <dbReference type="Rhea" id="RHEA-COMP:9863"/>
        <dbReference type="Rhea" id="RHEA-COMP:11604"/>
        <dbReference type="ChEBI" id="CHEBI:15378"/>
        <dbReference type="ChEBI" id="CHEBI:29999"/>
        <dbReference type="ChEBI" id="CHEBI:30616"/>
        <dbReference type="ChEBI" id="CHEBI:83421"/>
        <dbReference type="ChEBI" id="CHEBI:456216"/>
        <dbReference type="EC" id="2.7.11.1"/>
    </reaction>
</comment>
<reference evidence="27 28" key="1">
    <citation type="submission" date="2024-02" db="EMBL/GenBank/DDBJ databases">
        <title>High-quality chromosome-scale genome assembly of Pensacola bahiagrass (Paspalum notatum Flugge var. saurae).</title>
        <authorList>
            <person name="Vega J.M."/>
            <person name="Podio M."/>
            <person name="Orjuela J."/>
            <person name="Siena L.A."/>
            <person name="Pessino S.C."/>
            <person name="Combes M.C."/>
            <person name="Mariac C."/>
            <person name="Albertini E."/>
            <person name="Pupilli F."/>
            <person name="Ortiz J.P.A."/>
            <person name="Leblanc O."/>
        </authorList>
    </citation>
    <scope>NUCLEOTIDE SEQUENCE [LARGE SCALE GENOMIC DNA]</scope>
    <source>
        <strain evidence="27">R1</strain>
        <tissue evidence="27">Leaf</tissue>
    </source>
</reference>
<evidence type="ECO:0000256" key="11">
    <source>
        <dbReference type="ARBA" id="ARBA00022729"/>
    </source>
</evidence>
<comment type="similarity">
    <text evidence="3">Belongs to the protein kinase superfamily. Ser/Thr protein kinase family.</text>
</comment>
<evidence type="ECO:0000256" key="13">
    <source>
        <dbReference type="ARBA" id="ARBA00022741"/>
    </source>
</evidence>
<dbReference type="Proteomes" id="UP001341281">
    <property type="component" value="Chromosome 01"/>
</dbReference>
<dbReference type="PANTHER" id="PTHR27008">
    <property type="entry name" value="OS04G0122200 PROTEIN"/>
    <property type="match status" value="1"/>
</dbReference>
<dbReference type="SUPFAM" id="SSF52047">
    <property type="entry name" value="RNI-like"/>
    <property type="match status" value="1"/>
</dbReference>
<dbReference type="PROSITE" id="PS50011">
    <property type="entry name" value="PROTEIN_KINASE_DOM"/>
    <property type="match status" value="1"/>
</dbReference>
<evidence type="ECO:0000256" key="3">
    <source>
        <dbReference type="ARBA" id="ARBA00008684"/>
    </source>
</evidence>
<keyword evidence="17" id="KW-0472">Membrane</keyword>
<evidence type="ECO:0000256" key="10">
    <source>
        <dbReference type="ARBA" id="ARBA00022692"/>
    </source>
</evidence>
<evidence type="ECO:0000256" key="19">
    <source>
        <dbReference type="ARBA" id="ARBA00023180"/>
    </source>
</evidence>
<dbReference type="InterPro" id="IPR017441">
    <property type="entry name" value="Protein_kinase_ATP_BS"/>
</dbReference>
<comment type="subcellular location">
    <subcellularLocation>
        <location evidence="1">Cell membrane</location>
        <topology evidence="1">Single-pass type I membrane protein</topology>
    </subcellularLocation>
    <subcellularLocation>
        <location evidence="2">Endoplasmic reticulum membrane</location>
        <topology evidence="2">Single-pass membrane protein</topology>
    </subcellularLocation>
</comment>
<keyword evidence="28" id="KW-1185">Reference proteome</keyword>
<evidence type="ECO:0000256" key="18">
    <source>
        <dbReference type="ARBA" id="ARBA00023170"/>
    </source>
</evidence>
<keyword evidence="11" id="KW-0732">Signal</keyword>
<dbReference type="AlphaFoldDB" id="A0AAQ3PKU3"/>
<keyword evidence="19" id="KW-0325">Glycoprotein</keyword>
<evidence type="ECO:0000256" key="9">
    <source>
        <dbReference type="ARBA" id="ARBA00022679"/>
    </source>
</evidence>
<dbReference type="InterPro" id="IPR001611">
    <property type="entry name" value="Leu-rich_rpt"/>
</dbReference>
<dbReference type="Pfam" id="PF07714">
    <property type="entry name" value="PK_Tyr_Ser-Thr"/>
    <property type="match status" value="1"/>
</dbReference>
<evidence type="ECO:0000256" key="25">
    <source>
        <dbReference type="PROSITE-ProRule" id="PRU10141"/>
    </source>
</evidence>
<keyword evidence="10" id="KW-0812">Transmembrane</keyword>
<keyword evidence="6" id="KW-0723">Serine/threonine-protein kinase</keyword>
<keyword evidence="13 25" id="KW-0547">Nucleotide-binding</keyword>
<evidence type="ECO:0000256" key="22">
    <source>
        <dbReference type="ARBA" id="ARBA00054320"/>
    </source>
</evidence>
<dbReference type="SMART" id="SM00365">
    <property type="entry name" value="LRR_SD22"/>
    <property type="match status" value="6"/>
</dbReference>
<keyword evidence="18" id="KW-0675">Receptor</keyword>
<dbReference type="Pfam" id="PF00560">
    <property type="entry name" value="LRR_1"/>
    <property type="match status" value="3"/>
</dbReference>
<dbReference type="FunFam" id="3.80.10.10:FF:000383">
    <property type="entry name" value="Leucine-rich repeat receptor protein kinase EMS1"/>
    <property type="match status" value="1"/>
</dbReference>
<evidence type="ECO:0000256" key="17">
    <source>
        <dbReference type="ARBA" id="ARBA00023136"/>
    </source>
</evidence>
<dbReference type="InterPro" id="IPR013210">
    <property type="entry name" value="LRR_N_plant-typ"/>
</dbReference>
<evidence type="ECO:0000256" key="2">
    <source>
        <dbReference type="ARBA" id="ARBA00004389"/>
    </source>
</evidence>
<dbReference type="Gene3D" id="3.80.10.10">
    <property type="entry name" value="Ribonuclease Inhibitor"/>
    <property type="match status" value="3"/>
</dbReference>
<dbReference type="Pfam" id="PF08263">
    <property type="entry name" value="LRRNT_2"/>
    <property type="match status" value="1"/>
</dbReference>
<evidence type="ECO:0000256" key="20">
    <source>
        <dbReference type="ARBA" id="ARBA00047899"/>
    </source>
</evidence>
<dbReference type="FunFam" id="3.80.10.10:FF:000275">
    <property type="entry name" value="Leucine-rich repeat receptor-like protein kinase"/>
    <property type="match status" value="1"/>
</dbReference>
<dbReference type="InterPro" id="IPR008271">
    <property type="entry name" value="Ser/Thr_kinase_AS"/>
</dbReference>
<feature type="domain" description="Protein kinase" evidence="26">
    <location>
        <begin position="764"/>
        <end position="1067"/>
    </location>
</feature>
<feature type="binding site" evidence="25">
    <location>
        <position position="793"/>
    </location>
    <ligand>
        <name>ATP</name>
        <dbReference type="ChEBI" id="CHEBI:30616"/>
    </ligand>
</feature>
<dbReference type="FunFam" id="1.10.510.10:FF:000358">
    <property type="entry name" value="Putative leucine-rich repeat receptor-like serine/threonine-protein kinase"/>
    <property type="match status" value="1"/>
</dbReference>
<organism evidence="27 28">
    <name type="scientific">Paspalum notatum var. saurae</name>
    <dbReference type="NCBI Taxonomy" id="547442"/>
    <lineage>
        <taxon>Eukaryota</taxon>
        <taxon>Viridiplantae</taxon>
        <taxon>Streptophyta</taxon>
        <taxon>Embryophyta</taxon>
        <taxon>Tracheophyta</taxon>
        <taxon>Spermatophyta</taxon>
        <taxon>Magnoliopsida</taxon>
        <taxon>Liliopsida</taxon>
        <taxon>Poales</taxon>
        <taxon>Poaceae</taxon>
        <taxon>PACMAD clade</taxon>
        <taxon>Panicoideae</taxon>
        <taxon>Andropogonodae</taxon>
        <taxon>Paspaleae</taxon>
        <taxon>Paspalinae</taxon>
        <taxon>Paspalum</taxon>
    </lineage>
</organism>
<dbReference type="EC" id="2.7.11.1" evidence="4"/>
<keyword evidence="12" id="KW-0677">Repeat</keyword>
<dbReference type="InterPro" id="IPR032675">
    <property type="entry name" value="LRR_dom_sf"/>
</dbReference>
<keyword evidence="7" id="KW-0597">Phosphoprotein</keyword>
<dbReference type="SUPFAM" id="SSF52058">
    <property type="entry name" value="L domain-like"/>
    <property type="match status" value="1"/>
</dbReference>
<dbReference type="InterPro" id="IPR003591">
    <property type="entry name" value="Leu-rich_rpt_typical-subtyp"/>
</dbReference>
<keyword evidence="5" id="KW-1003">Cell membrane</keyword>
<keyword evidence="15 25" id="KW-0067">ATP-binding</keyword>
<evidence type="ECO:0000313" key="27">
    <source>
        <dbReference type="EMBL" id="WVZ54104.1"/>
    </source>
</evidence>
<dbReference type="GO" id="GO:0005789">
    <property type="term" value="C:endoplasmic reticulum membrane"/>
    <property type="evidence" value="ECO:0007669"/>
    <property type="project" value="UniProtKB-SubCell"/>
</dbReference>
<evidence type="ECO:0000256" key="8">
    <source>
        <dbReference type="ARBA" id="ARBA00022614"/>
    </source>
</evidence>
<keyword evidence="14" id="KW-0418">Kinase</keyword>
<dbReference type="PROSITE" id="PS51450">
    <property type="entry name" value="LRR"/>
    <property type="match status" value="1"/>
</dbReference>
<protein>
    <recommendedName>
        <fullName evidence="24">Receptor kinase-like protein Xa21</fullName>
        <ecNumber evidence="4">2.7.11.1</ecNumber>
    </recommendedName>
</protein>
<comment type="catalytic activity">
    <reaction evidence="20">
        <text>L-threonyl-[protein] + ATP = O-phospho-L-threonyl-[protein] + ADP + H(+)</text>
        <dbReference type="Rhea" id="RHEA:46608"/>
        <dbReference type="Rhea" id="RHEA-COMP:11060"/>
        <dbReference type="Rhea" id="RHEA-COMP:11605"/>
        <dbReference type="ChEBI" id="CHEBI:15378"/>
        <dbReference type="ChEBI" id="CHEBI:30013"/>
        <dbReference type="ChEBI" id="CHEBI:30616"/>
        <dbReference type="ChEBI" id="CHEBI:61977"/>
        <dbReference type="ChEBI" id="CHEBI:456216"/>
        <dbReference type="EC" id="2.7.11.1"/>
    </reaction>
</comment>
<gene>
    <name evidence="27" type="ORF">U9M48_004962</name>
</gene>
<dbReference type="GO" id="GO:0005524">
    <property type="term" value="F:ATP binding"/>
    <property type="evidence" value="ECO:0007669"/>
    <property type="project" value="UniProtKB-UniRule"/>
</dbReference>
<evidence type="ECO:0000256" key="21">
    <source>
        <dbReference type="ARBA" id="ARBA00048679"/>
    </source>
</evidence>
<dbReference type="SMART" id="SM00220">
    <property type="entry name" value="S_TKc"/>
    <property type="match status" value="1"/>
</dbReference>
<evidence type="ECO:0000256" key="14">
    <source>
        <dbReference type="ARBA" id="ARBA00022777"/>
    </source>
</evidence>
<keyword evidence="8" id="KW-0433">Leucine-rich repeat</keyword>
<dbReference type="Gene3D" id="3.30.200.20">
    <property type="entry name" value="Phosphorylase Kinase, domain 1"/>
    <property type="match status" value="1"/>
</dbReference>
<evidence type="ECO:0000256" key="4">
    <source>
        <dbReference type="ARBA" id="ARBA00012513"/>
    </source>
</evidence>
<comment type="function">
    <text evidence="22">Receptor kinase that detects X.oryzae pv. oryzae protein Ax21 to promote innate immunity. Following X.oryzae pv. oryzae protein Ax21 detection, undergoes cleavage, releasing the processed protein kinase Xa21 chain.</text>
</comment>